<dbReference type="InterPro" id="IPR012340">
    <property type="entry name" value="NA-bd_OB-fold"/>
</dbReference>
<dbReference type="CDD" id="cd04496">
    <property type="entry name" value="SSB_OBF"/>
    <property type="match status" value="1"/>
</dbReference>
<dbReference type="PIRSF" id="PIRSF002070">
    <property type="entry name" value="SSB"/>
    <property type="match status" value="1"/>
</dbReference>
<dbReference type="Proteomes" id="UP000253209">
    <property type="component" value="Unassembled WGS sequence"/>
</dbReference>
<dbReference type="InterPro" id="IPR011344">
    <property type="entry name" value="ssDNA-bd"/>
</dbReference>
<organism evidence="4 5">
    <name type="scientific">Mucilaginibacter hurinus</name>
    <dbReference type="NCBI Taxonomy" id="2201324"/>
    <lineage>
        <taxon>Bacteria</taxon>
        <taxon>Pseudomonadati</taxon>
        <taxon>Bacteroidota</taxon>
        <taxon>Sphingobacteriia</taxon>
        <taxon>Sphingobacteriales</taxon>
        <taxon>Sphingobacteriaceae</taxon>
        <taxon>Mucilaginibacter</taxon>
    </lineage>
</organism>
<dbReference type="NCBIfam" id="TIGR00621">
    <property type="entry name" value="ssb"/>
    <property type="match status" value="1"/>
</dbReference>
<protein>
    <recommendedName>
        <fullName evidence="2 3">Single-stranded DNA-binding protein</fullName>
        <shortName evidence="2">SSB</shortName>
    </recommendedName>
</protein>
<dbReference type="Gene3D" id="2.40.50.140">
    <property type="entry name" value="Nucleic acid-binding proteins"/>
    <property type="match status" value="1"/>
</dbReference>
<dbReference type="RefSeq" id="WP_114003601.1">
    <property type="nucleotide sequence ID" value="NZ_QGDC01000001.1"/>
</dbReference>
<dbReference type="InterPro" id="IPR000424">
    <property type="entry name" value="Primosome_PriB/ssb"/>
</dbReference>
<dbReference type="AlphaFoldDB" id="A0A367GTF9"/>
<comment type="subunit">
    <text evidence="2">Homotetramer.</text>
</comment>
<dbReference type="GO" id="GO:0009295">
    <property type="term" value="C:nucleoid"/>
    <property type="evidence" value="ECO:0007669"/>
    <property type="project" value="TreeGrafter"/>
</dbReference>
<evidence type="ECO:0000256" key="1">
    <source>
        <dbReference type="ARBA" id="ARBA00023125"/>
    </source>
</evidence>
<dbReference type="GO" id="GO:0006260">
    <property type="term" value="P:DNA replication"/>
    <property type="evidence" value="ECO:0007669"/>
    <property type="project" value="InterPro"/>
</dbReference>
<dbReference type="HAMAP" id="MF_00984">
    <property type="entry name" value="SSB"/>
    <property type="match status" value="1"/>
</dbReference>
<proteinExistence type="inferred from homology"/>
<reference evidence="4 5" key="1">
    <citation type="submission" date="2018-05" db="EMBL/GenBank/DDBJ databases">
        <title>Mucilaginibacter hurinus sp. nov., isolated from briquette warehouse soil.</title>
        <authorList>
            <person name="Choi L."/>
        </authorList>
    </citation>
    <scope>NUCLEOTIDE SEQUENCE [LARGE SCALE GENOMIC DNA]</scope>
    <source>
        <strain evidence="4 5">ZR32</strain>
    </source>
</reference>
<evidence type="ECO:0000256" key="2">
    <source>
        <dbReference type="HAMAP-Rule" id="MF_00984"/>
    </source>
</evidence>
<comment type="caution">
    <text evidence="4">The sequence shown here is derived from an EMBL/GenBank/DDBJ whole genome shotgun (WGS) entry which is preliminary data.</text>
</comment>
<sequence length="112" mass="12739">MATLRNCVRLIGNLGTDPEVRVFDNNRKLVRLSIATNESYKNEKGEKVTETQWHHLTLWGAQASLAEQYLRKGDEVSVAGKLATRNYNDKDGVKRYVTEVVVNEFLKLNSKS</sequence>
<name>A0A367GTF9_9SPHI</name>
<evidence type="ECO:0000256" key="3">
    <source>
        <dbReference type="PIRNR" id="PIRNR002070"/>
    </source>
</evidence>
<dbReference type="EMBL" id="QGDC01000001">
    <property type="protein sequence ID" value="RCH56704.1"/>
    <property type="molecule type" value="Genomic_DNA"/>
</dbReference>
<comment type="caution">
    <text evidence="2">Lacks conserved residue(s) required for the propagation of feature annotation.</text>
</comment>
<keyword evidence="1 2" id="KW-0238">DNA-binding</keyword>
<dbReference type="PANTHER" id="PTHR10302">
    <property type="entry name" value="SINGLE-STRANDED DNA-BINDING PROTEIN"/>
    <property type="match status" value="1"/>
</dbReference>
<gene>
    <name evidence="4" type="ORF">DJ568_02275</name>
</gene>
<evidence type="ECO:0000313" key="5">
    <source>
        <dbReference type="Proteomes" id="UP000253209"/>
    </source>
</evidence>
<evidence type="ECO:0000313" key="4">
    <source>
        <dbReference type="EMBL" id="RCH56704.1"/>
    </source>
</evidence>
<accession>A0A367GTF9</accession>
<dbReference type="SUPFAM" id="SSF50249">
    <property type="entry name" value="Nucleic acid-binding proteins"/>
    <property type="match status" value="1"/>
</dbReference>
<dbReference type="PROSITE" id="PS50935">
    <property type="entry name" value="SSB"/>
    <property type="match status" value="1"/>
</dbReference>
<dbReference type="OrthoDB" id="9809878at2"/>
<dbReference type="PANTHER" id="PTHR10302:SF0">
    <property type="entry name" value="SINGLE-STRANDED DNA-BINDING PROTEIN, MITOCHONDRIAL"/>
    <property type="match status" value="1"/>
</dbReference>
<keyword evidence="5" id="KW-1185">Reference proteome</keyword>
<dbReference type="GO" id="GO:0003697">
    <property type="term" value="F:single-stranded DNA binding"/>
    <property type="evidence" value="ECO:0007669"/>
    <property type="project" value="UniProtKB-UniRule"/>
</dbReference>
<dbReference type="Pfam" id="PF00436">
    <property type="entry name" value="SSB"/>
    <property type="match status" value="1"/>
</dbReference>